<name>A0AC58JC78_DANRE</name>
<sequence>MMAFIKEESEDVKIEETFTVKQEDLQEQTGSVRTQRRTPAEATDLHTVIKMAFVKEESEDVEIEETFTVKQEDLQELTGPIVYVIGDSYIRRGEERARQTVGTNLGLDAHIRWFGCGGLVWRNLVSFFRRCLEGRAVPDVLLIHCGGNDLGNIKSVILAAVMKQDLEDLHRQFPQMKIIFSAITQRCLWRFAESLRKVDRARRFVNHAMATIMVSVGGAIVHHPEITYKDPGHFLHDRVHLTPLGNDIFLKNLAQCLKNQIQ</sequence>
<evidence type="ECO:0000313" key="1">
    <source>
        <dbReference type="Proteomes" id="UP000000437"/>
    </source>
</evidence>
<dbReference type="RefSeq" id="XP_073804093.1">
    <property type="nucleotide sequence ID" value="XM_073947992.1"/>
</dbReference>
<protein>
    <submittedName>
        <fullName evidence="2">Uncharacterized protein isoform X1</fullName>
    </submittedName>
</protein>
<proteinExistence type="predicted"/>
<organism evidence="1 2">
    <name type="scientific">Danio rerio</name>
    <name type="common">Zebrafish</name>
    <name type="synonym">Brachydanio rerio</name>
    <dbReference type="NCBI Taxonomy" id="7955"/>
    <lineage>
        <taxon>Eukaryota</taxon>
        <taxon>Metazoa</taxon>
        <taxon>Chordata</taxon>
        <taxon>Craniata</taxon>
        <taxon>Vertebrata</taxon>
        <taxon>Euteleostomi</taxon>
        <taxon>Actinopterygii</taxon>
        <taxon>Neopterygii</taxon>
        <taxon>Teleostei</taxon>
        <taxon>Ostariophysi</taxon>
        <taxon>Cypriniformes</taxon>
        <taxon>Danionidae</taxon>
        <taxon>Danioninae</taxon>
        <taxon>Danio</taxon>
    </lineage>
</organism>
<dbReference type="Proteomes" id="UP000000437">
    <property type="component" value="Chromosome 4"/>
</dbReference>
<gene>
    <name evidence="2" type="primary">LOC141381691</name>
</gene>
<reference evidence="2" key="1">
    <citation type="submission" date="2025-08" db="UniProtKB">
        <authorList>
            <consortium name="RefSeq"/>
        </authorList>
    </citation>
    <scope>IDENTIFICATION</scope>
    <source>
        <strain evidence="2">Tuebingen</strain>
        <tissue evidence="2">Fibroblasts and whole tissue</tissue>
    </source>
</reference>
<accession>A0AC58JC78</accession>
<evidence type="ECO:0000313" key="2">
    <source>
        <dbReference type="RefSeq" id="XP_073804093.1"/>
    </source>
</evidence>
<keyword evidence="1" id="KW-1185">Reference proteome</keyword>